<sequence>MVHLKEPPRPGKAGAGRGIAVPVPLIAGPDAQPQPPPDSGFGAPGTRERSRGSRGLSGAGERRPKLNVSIGPAAARLCVLPGHLECWKEEEGPGGAAPEMEEDWSGVPARPSRVWADLGNPVTAPEQKRGCCPLPPRAARGPASQPVRSGLSRAAETPVGASLQPRAAGSSCSARTEPRCRKRDQVAVSTAPKIRYFRPCEQSARAERVVESSCSFAPFAPSFPSWKEGVGVKPVFFSV</sequence>
<name>A0AB34HCK5_ESCRO</name>
<feature type="region of interest" description="Disordered" evidence="1">
    <location>
        <begin position="88"/>
        <end position="176"/>
    </location>
</feature>
<dbReference type="EMBL" id="JAIQCJ010001425">
    <property type="protein sequence ID" value="KAJ8789496.1"/>
    <property type="molecule type" value="Genomic_DNA"/>
</dbReference>
<protein>
    <submittedName>
        <fullName evidence="2">Uncharacterized protein</fullName>
    </submittedName>
</protein>
<organism evidence="2 3">
    <name type="scientific">Eschrichtius robustus</name>
    <name type="common">California gray whale</name>
    <name type="synonym">Eschrichtius gibbosus</name>
    <dbReference type="NCBI Taxonomy" id="9764"/>
    <lineage>
        <taxon>Eukaryota</taxon>
        <taxon>Metazoa</taxon>
        <taxon>Chordata</taxon>
        <taxon>Craniata</taxon>
        <taxon>Vertebrata</taxon>
        <taxon>Euteleostomi</taxon>
        <taxon>Mammalia</taxon>
        <taxon>Eutheria</taxon>
        <taxon>Laurasiatheria</taxon>
        <taxon>Artiodactyla</taxon>
        <taxon>Whippomorpha</taxon>
        <taxon>Cetacea</taxon>
        <taxon>Mysticeti</taxon>
        <taxon>Eschrichtiidae</taxon>
        <taxon>Eschrichtius</taxon>
    </lineage>
</organism>
<keyword evidence="3" id="KW-1185">Reference proteome</keyword>
<accession>A0AB34HCK5</accession>
<comment type="caution">
    <text evidence="2">The sequence shown here is derived from an EMBL/GenBank/DDBJ whole genome shotgun (WGS) entry which is preliminary data.</text>
</comment>
<proteinExistence type="predicted"/>
<dbReference type="AlphaFoldDB" id="A0AB34HCK5"/>
<dbReference type="Proteomes" id="UP001159641">
    <property type="component" value="Unassembled WGS sequence"/>
</dbReference>
<evidence type="ECO:0000313" key="2">
    <source>
        <dbReference type="EMBL" id="KAJ8789496.1"/>
    </source>
</evidence>
<evidence type="ECO:0000256" key="1">
    <source>
        <dbReference type="SAM" id="MobiDB-lite"/>
    </source>
</evidence>
<gene>
    <name evidence="2" type="ORF">J1605_022023</name>
</gene>
<evidence type="ECO:0000313" key="3">
    <source>
        <dbReference type="Proteomes" id="UP001159641"/>
    </source>
</evidence>
<feature type="region of interest" description="Disordered" evidence="1">
    <location>
        <begin position="1"/>
        <end position="68"/>
    </location>
</feature>
<reference evidence="2 3" key="1">
    <citation type="submission" date="2022-11" db="EMBL/GenBank/DDBJ databases">
        <title>Whole genome sequence of Eschrichtius robustus ER-17-0199.</title>
        <authorList>
            <person name="Bruniche-Olsen A."/>
            <person name="Black A.N."/>
            <person name="Fields C.J."/>
            <person name="Walden K."/>
            <person name="Dewoody J.A."/>
        </authorList>
    </citation>
    <scope>NUCLEOTIDE SEQUENCE [LARGE SCALE GENOMIC DNA]</scope>
    <source>
        <strain evidence="2">ER-17-0199</strain>
        <tissue evidence="2">Blubber</tissue>
    </source>
</reference>